<reference evidence="2" key="1">
    <citation type="submission" date="2020-11" db="EMBL/GenBank/DDBJ databases">
        <authorList>
            <person name="Koelle M."/>
            <person name="Horta M.A.C."/>
            <person name="Nowrousian M."/>
            <person name="Ohm R.A."/>
            <person name="Benz P."/>
            <person name="Pilgard A."/>
        </authorList>
    </citation>
    <scope>NUCLEOTIDE SEQUENCE</scope>
    <source>
        <strain evidence="2">FPRL280</strain>
    </source>
</reference>
<dbReference type="Proteomes" id="UP000639403">
    <property type="component" value="Unassembled WGS sequence"/>
</dbReference>
<organism evidence="2 3">
    <name type="scientific">Rhodonia placenta</name>
    <dbReference type="NCBI Taxonomy" id="104341"/>
    <lineage>
        <taxon>Eukaryota</taxon>
        <taxon>Fungi</taxon>
        <taxon>Dikarya</taxon>
        <taxon>Basidiomycota</taxon>
        <taxon>Agaricomycotina</taxon>
        <taxon>Agaricomycetes</taxon>
        <taxon>Polyporales</taxon>
        <taxon>Adustoporiaceae</taxon>
        <taxon>Rhodonia</taxon>
    </lineage>
</organism>
<name>A0A8H7P7B9_9APHY</name>
<feature type="region of interest" description="Disordered" evidence="1">
    <location>
        <begin position="35"/>
        <end position="272"/>
    </location>
</feature>
<evidence type="ECO:0000313" key="3">
    <source>
        <dbReference type="Proteomes" id="UP000639403"/>
    </source>
</evidence>
<dbReference type="AlphaFoldDB" id="A0A8H7P7B9"/>
<dbReference type="EMBL" id="JADOXO010000028">
    <property type="protein sequence ID" value="KAF9818567.1"/>
    <property type="molecule type" value="Genomic_DNA"/>
</dbReference>
<reference evidence="2" key="2">
    <citation type="journal article" name="Front. Microbiol.">
        <title>Degradative Capacity of Two Strains of Rhodonia placenta: From Phenotype to Genotype.</title>
        <authorList>
            <person name="Kolle M."/>
            <person name="Horta M.A.C."/>
            <person name="Nowrousian M."/>
            <person name="Ohm R.A."/>
            <person name="Benz J.P."/>
            <person name="Pilgard A."/>
        </authorList>
    </citation>
    <scope>NUCLEOTIDE SEQUENCE</scope>
    <source>
        <strain evidence="2">FPRL280</strain>
    </source>
</reference>
<comment type="caution">
    <text evidence="2">The sequence shown here is derived from an EMBL/GenBank/DDBJ whole genome shotgun (WGS) entry which is preliminary data.</text>
</comment>
<evidence type="ECO:0008006" key="4">
    <source>
        <dbReference type="Google" id="ProtNLM"/>
    </source>
</evidence>
<feature type="compositionally biased region" description="Low complexity" evidence="1">
    <location>
        <begin position="186"/>
        <end position="197"/>
    </location>
</feature>
<protein>
    <recommendedName>
        <fullName evidence="4">DNA binding protein Ncp1</fullName>
    </recommendedName>
</protein>
<feature type="compositionally biased region" description="Low complexity" evidence="1">
    <location>
        <begin position="230"/>
        <end position="240"/>
    </location>
</feature>
<proteinExistence type="predicted"/>
<evidence type="ECO:0000256" key="1">
    <source>
        <dbReference type="SAM" id="MobiDB-lite"/>
    </source>
</evidence>
<feature type="compositionally biased region" description="Polar residues" evidence="1">
    <location>
        <begin position="139"/>
        <end position="149"/>
    </location>
</feature>
<accession>A0A8H7P7B9</accession>
<feature type="compositionally biased region" description="Basic and acidic residues" evidence="1">
    <location>
        <begin position="198"/>
        <end position="212"/>
    </location>
</feature>
<evidence type="ECO:0000313" key="2">
    <source>
        <dbReference type="EMBL" id="KAF9818567.1"/>
    </source>
</evidence>
<sequence>MSITFNSQPAIQSSPASEHSVYFDAPLMHFFTKKRDSGDDLATGNDSTQDPVGSVRLQDRPQDSDEEVSNLNRQRSVTIPADLVVAESGDYATEEVPDGQRAAPIQKTSRGTSMSPPPDSGYGSSPPSAERADDAPRSPSRNTRRNANIQAVPIVWSDNGERPQHIAGSDDDDDNLPAGQSFGSNARRVSSMRSVRSSADRETTRSRDRDQASIRSRPASRFSERRRRISLSGGSFAAGAGTIGPGSTLRPEDTASFHARSKSVDAELTPKQRSRIQKANMKDGKRVAKVIKAEAKAEKAAIEQAIRELADVQRMQRQAIKEESKTVSTHAKALRQFHKDELEYLAARAKYERAQAELQTWEDMRDSARQHAAEVTDRLQEKNQEVEWLRAQKAADDREREAKLKELTGRS</sequence>
<gene>
    <name evidence="2" type="ORF">IEO21_02672</name>
</gene>
<feature type="region of interest" description="Disordered" evidence="1">
    <location>
        <begin position="391"/>
        <end position="411"/>
    </location>
</feature>